<dbReference type="Proteomes" id="UP000050640">
    <property type="component" value="Unplaced"/>
</dbReference>
<sequence length="162" mass="17568">MFDIAKLTVLSTILLSVSCYGSKDRKSSFTPETLDFQNWTRLSRELKNEKERKPVIPVCTPLKNCTMDSDCYGGKCMGIAVGTCNCAACLQFAPCKFDNDCGGLKGSCTNQKFCDCDKGFKCAGLKGVFDALLTVCNRKECIPHTSSCFGLPCNTGICSCTS</sequence>
<dbReference type="AlphaFoldDB" id="A0A0R3RVK3"/>
<keyword evidence="2" id="KW-1185">Reference proteome</keyword>
<evidence type="ECO:0000313" key="3">
    <source>
        <dbReference type="WBParaSite" id="EEL_0000614201-mRNA-1"/>
    </source>
</evidence>
<dbReference type="PANTHER" id="PTHR37973">
    <property type="entry name" value="CHONDROITIN PROTEOGLYCAN 3"/>
    <property type="match status" value="1"/>
</dbReference>
<accession>A0A0R3RVK3</accession>
<feature type="signal peptide" evidence="1">
    <location>
        <begin position="1"/>
        <end position="19"/>
    </location>
</feature>
<name>A0A0R3RVK3_9BILA</name>
<reference evidence="3" key="1">
    <citation type="submission" date="2017-02" db="UniProtKB">
        <authorList>
            <consortium name="WormBaseParasite"/>
        </authorList>
    </citation>
    <scope>IDENTIFICATION</scope>
</reference>
<evidence type="ECO:0000313" key="2">
    <source>
        <dbReference type="Proteomes" id="UP000050640"/>
    </source>
</evidence>
<evidence type="ECO:0000256" key="1">
    <source>
        <dbReference type="SAM" id="SignalP"/>
    </source>
</evidence>
<dbReference type="PROSITE" id="PS51257">
    <property type="entry name" value="PROKAR_LIPOPROTEIN"/>
    <property type="match status" value="1"/>
</dbReference>
<feature type="chain" id="PRO_5006447821" evidence="1">
    <location>
        <begin position="20"/>
        <end position="162"/>
    </location>
</feature>
<dbReference type="PANTHER" id="PTHR37973:SF1">
    <property type="entry name" value="DICKKOPF_N DOMAIN-CONTAINING PROTEIN"/>
    <property type="match status" value="1"/>
</dbReference>
<organism evidence="2 3">
    <name type="scientific">Elaeophora elaphi</name>
    <dbReference type="NCBI Taxonomy" id="1147741"/>
    <lineage>
        <taxon>Eukaryota</taxon>
        <taxon>Metazoa</taxon>
        <taxon>Ecdysozoa</taxon>
        <taxon>Nematoda</taxon>
        <taxon>Chromadorea</taxon>
        <taxon>Rhabditida</taxon>
        <taxon>Spirurina</taxon>
        <taxon>Spiruromorpha</taxon>
        <taxon>Filarioidea</taxon>
        <taxon>Onchocercidae</taxon>
        <taxon>Elaeophora</taxon>
    </lineage>
</organism>
<proteinExistence type="predicted"/>
<dbReference type="WBParaSite" id="EEL_0000614201-mRNA-1">
    <property type="protein sequence ID" value="EEL_0000614201-mRNA-1"/>
    <property type="gene ID" value="EEL_0000614201"/>
</dbReference>
<dbReference type="STRING" id="1147741.A0A0R3RVK3"/>
<dbReference type="InterPro" id="IPR039260">
    <property type="entry name" value="Cpg-3"/>
</dbReference>
<keyword evidence="1" id="KW-0732">Signal</keyword>
<protein>
    <submittedName>
        <fullName evidence="3">Chondroitin proteoglycan 3</fullName>
    </submittedName>
</protein>